<organism evidence="2 3">
    <name type="scientific">Candidatus Viridilinea mediisalina</name>
    <dbReference type="NCBI Taxonomy" id="2024553"/>
    <lineage>
        <taxon>Bacteria</taxon>
        <taxon>Bacillati</taxon>
        <taxon>Chloroflexota</taxon>
        <taxon>Chloroflexia</taxon>
        <taxon>Chloroflexales</taxon>
        <taxon>Chloroflexineae</taxon>
        <taxon>Oscillochloridaceae</taxon>
        <taxon>Candidatus Viridilinea</taxon>
    </lineage>
</organism>
<evidence type="ECO:0000259" key="1">
    <source>
        <dbReference type="Pfam" id="PF08241"/>
    </source>
</evidence>
<dbReference type="SUPFAM" id="SSF53335">
    <property type="entry name" value="S-adenosyl-L-methionine-dependent methyltransferases"/>
    <property type="match status" value="1"/>
</dbReference>
<dbReference type="Gene3D" id="3.40.50.150">
    <property type="entry name" value="Vaccinia Virus protein VP39"/>
    <property type="match status" value="1"/>
</dbReference>
<reference evidence="3" key="1">
    <citation type="submission" date="2017-08" db="EMBL/GenBank/DDBJ databases">
        <authorList>
            <person name="Grouzdev D.S."/>
            <person name="Gaisin V.A."/>
            <person name="Rysina M.S."/>
            <person name="Gorlenko V.M."/>
        </authorList>
    </citation>
    <scope>NUCLEOTIDE SEQUENCE [LARGE SCALE GENOMIC DNA]</scope>
    <source>
        <strain evidence="3">Kir15-3F</strain>
    </source>
</reference>
<proteinExistence type="predicted"/>
<accession>A0A2A6RM09</accession>
<comment type="caution">
    <text evidence="2">The sequence shown here is derived from an EMBL/GenBank/DDBJ whole genome shotgun (WGS) entry which is preliminary data.</text>
</comment>
<dbReference type="EMBL" id="NQWI01000019">
    <property type="protein sequence ID" value="PDW03890.1"/>
    <property type="molecule type" value="Genomic_DNA"/>
</dbReference>
<evidence type="ECO:0000313" key="2">
    <source>
        <dbReference type="EMBL" id="PDW03890.1"/>
    </source>
</evidence>
<gene>
    <name evidence="2" type="ORF">CJ255_06460</name>
</gene>
<feature type="domain" description="Methyltransferase type 11" evidence="1">
    <location>
        <begin position="62"/>
        <end position="109"/>
    </location>
</feature>
<dbReference type="RefSeq" id="WP_097643274.1">
    <property type="nucleotide sequence ID" value="NZ_NQWI01000019.1"/>
</dbReference>
<dbReference type="GO" id="GO:0008757">
    <property type="term" value="F:S-adenosylmethionine-dependent methyltransferase activity"/>
    <property type="evidence" value="ECO:0007669"/>
    <property type="project" value="InterPro"/>
</dbReference>
<dbReference type="OrthoDB" id="9808140at2"/>
<dbReference type="Proteomes" id="UP000220527">
    <property type="component" value="Unassembled WGS sequence"/>
</dbReference>
<protein>
    <recommendedName>
        <fullName evidence="1">Methyltransferase type 11 domain-containing protein</fullName>
    </recommendedName>
</protein>
<dbReference type="AlphaFoldDB" id="A0A2A6RM09"/>
<dbReference type="Pfam" id="PF08241">
    <property type="entry name" value="Methyltransf_11"/>
    <property type="match status" value="1"/>
</dbReference>
<dbReference type="InterPro" id="IPR013216">
    <property type="entry name" value="Methyltransf_11"/>
</dbReference>
<evidence type="ECO:0000313" key="3">
    <source>
        <dbReference type="Proteomes" id="UP000220527"/>
    </source>
</evidence>
<dbReference type="InterPro" id="IPR029063">
    <property type="entry name" value="SAM-dependent_MTases_sf"/>
</dbReference>
<keyword evidence="3" id="KW-1185">Reference proteome</keyword>
<sequence>MRPSIKQFVEICTRHLPIHAPIYEFGSYQVHGQEQFANLRELFPGKAYVGSDMRVGRGVDAVLNLHDLGLPSGSVGTALCLDTLEHVEYPHKACAELYRVIKPHGLLVLSSVMNFPIHDYPNDYWRFTPEAFASLLRPFEFVEIVSGGDPIFPHTVAAVACKGRVDAASVAQLKGEFETWRGQFIAPALPRWRQIARMLVPPIAGWAYGRTLRCLGLRKDTVTPCGG</sequence>
<name>A0A2A6RM09_9CHLR</name>